<reference evidence="2" key="1">
    <citation type="journal article" date="2022" name="bioRxiv">
        <title>Sequencing and chromosome-scale assembly of the giantPleurodeles waltlgenome.</title>
        <authorList>
            <person name="Brown T."/>
            <person name="Elewa A."/>
            <person name="Iarovenko S."/>
            <person name="Subramanian E."/>
            <person name="Araus A.J."/>
            <person name="Petzold A."/>
            <person name="Susuki M."/>
            <person name="Suzuki K.-i.T."/>
            <person name="Hayashi T."/>
            <person name="Toyoda A."/>
            <person name="Oliveira C."/>
            <person name="Osipova E."/>
            <person name="Leigh N.D."/>
            <person name="Simon A."/>
            <person name="Yun M.H."/>
        </authorList>
    </citation>
    <scope>NUCLEOTIDE SEQUENCE</scope>
    <source>
        <strain evidence="2">20211129_DDA</strain>
        <tissue evidence="2">Liver</tissue>
    </source>
</reference>
<evidence type="ECO:0000256" key="1">
    <source>
        <dbReference type="SAM" id="MobiDB-lite"/>
    </source>
</evidence>
<dbReference type="AlphaFoldDB" id="A0AAV7PC86"/>
<feature type="region of interest" description="Disordered" evidence="1">
    <location>
        <begin position="56"/>
        <end position="84"/>
    </location>
</feature>
<feature type="compositionally biased region" description="Basic and acidic residues" evidence="1">
    <location>
        <begin position="74"/>
        <end position="84"/>
    </location>
</feature>
<dbReference type="Proteomes" id="UP001066276">
    <property type="component" value="Chromosome 7"/>
</dbReference>
<evidence type="ECO:0000313" key="2">
    <source>
        <dbReference type="EMBL" id="KAJ1123328.1"/>
    </source>
</evidence>
<name>A0AAV7PC86_PLEWA</name>
<protein>
    <submittedName>
        <fullName evidence="2">Uncharacterized protein</fullName>
    </submittedName>
</protein>
<organism evidence="2 3">
    <name type="scientific">Pleurodeles waltl</name>
    <name type="common">Iberian ribbed newt</name>
    <dbReference type="NCBI Taxonomy" id="8319"/>
    <lineage>
        <taxon>Eukaryota</taxon>
        <taxon>Metazoa</taxon>
        <taxon>Chordata</taxon>
        <taxon>Craniata</taxon>
        <taxon>Vertebrata</taxon>
        <taxon>Euteleostomi</taxon>
        <taxon>Amphibia</taxon>
        <taxon>Batrachia</taxon>
        <taxon>Caudata</taxon>
        <taxon>Salamandroidea</taxon>
        <taxon>Salamandridae</taxon>
        <taxon>Pleurodelinae</taxon>
        <taxon>Pleurodeles</taxon>
    </lineage>
</organism>
<proteinExistence type="predicted"/>
<evidence type="ECO:0000313" key="3">
    <source>
        <dbReference type="Proteomes" id="UP001066276"/>
    </source>
</evidence>
<accession>A0AAV7PC86</accession>
<gene>
    <name evidence="2" type="ORF">NDU88_001799</name>
</gene>
<dbReference type="EMBL" id="JANPWB010000011">
    <property type="protein sequence ID" value="KAJ1123328.1"/>
    <property type="molecule type" value="Genomic_DNA"/>
</dbReference>
<comment type="caution">
    <text evidence="2">The sequence shown here is derived from an EMBL/GenBank/DDBJ whole genome shotgun (WGS) entry which is preliminary data.</text>
</comment>
<sequence length="84" mass="9180">MLPAGAARFLEEKQNASCVWAIGEAPDGGEDWVRSPCRNLPAYLFARETATTRRHRGMLWPPASGWSKKVARTAPEKALSRAAG</sequence>
<keyword evidence="3" id="KW-1185">Reference proteome</keyword>